<evidence type="ECO:0000256" key="1">
    <source>
        <dbReference type="SAM" id="MobiDB-lite"/>
    </source>
</evidence>
<proteinExistence type="predicted"/>
<evidence type="ECO:0000256" key="2">
    <source>
        <dbReference type="SAM" id="Phobius"/>
    </source>
</evidence>
<reference evidence="3" key="2">
    <citation type="journal article" date="2020" name="Nat. Commun.">
        <title>Large-scale genome sequencing of mycorrhizal fungi provides insights into the early evolution of symbiotic traits.</title>
        <authorList>
            <person name="Miyauchi S."/>
            <person name="Kiss E."/>
            <person name="Kuo A."/>
            <person name="Drula E."/>
            <person name="Kohler A."/>
            <person name="Sanchez-Garcia M."/>
            <person name="Morin E."/>
            <person name="Andreopoulos B."/>
            <person name="Barry K.W."/>
            <person name="Bonito G."/>
            <person name="Buee M."/>
            <person name="Carver A."/>
            <person name="Chen C."/>
            <person name="Cichocki N."/>
            <person name="Clum A."/>
            <person name="Culley D."/>
            <person name="Crous P.W."/>
            <person name="Fauchery L."/>
            <person name="Girlanda M."/>
            <person name="Hayes R.D."/>
            <person name="Keri Z."/>
            <person name="LaButti K."/>
            <person name="Lipzen A."/>
            <person name="Lombard V."/>
            <person name="Magnuson J."/>
            <person name="Maillard F."/>
            <person name="Murat C."/>
            <person name="Nolan M."/>
            <person name="Ohm R.A."/>
            <person name="Pangilinan J."/>
            <person name="Pereira M.F."/>
            <person name="Perotto S."/>
            <person name="Peter M."/>
            <person name="Pfister S."/>
            <person name="Riley R."/>
            <person name="Sitrit Y."/>
            <person name="Stielow J.B."/>
            <person name="Szollosi G."/>
            <person name="Zifcakova L."/>
            <person name="Stursova M."/>
            <person name="Spatafora J.W."/>
            <person name="Tedersoo L."/>
            <person name="Vaario L.M."/>
            <person name="Yamada A."/>
            <person name="Yan M."/>
            <person name="Wang P."/>
            <person name="Xu J."/>
            <person name="Bruns T."/>
            <person name="Baldrian P."/>
            <person name="Vilgalys R."/>
            <person name="Dunand C."/>
            <person name="Henrissat B."/>
            <person name="Grigoriev I.V."/>
            <person name="Hibbett D."/>
            <person name="Nagy L.G."/>
            <person name="Martin F.M."/>
        </authorList>
    </citation>
    <scope>NUCLEOTIDE SEQUENCE</scope>
    <source>
        <strain evidence="3">Prilba</strain>
    </source>
</reference>
<dbReference type="OrthoDB" id="3363836at2759"/>
<dbReference type="AlphaFoldDB" id="A0A9P5MQL2"/>
<sequence>MPHGMRMGRPFVHTKRANDSCSTGGFYKSPTASQSFTYTTPINIAWDPSCLTANYADIYLYAFGASTSRIHAWHNVYAASGSYQTIFQPKWWNSTNSANLQLSIVPANTPPFLAPYPAGPIFTVTYQTPSSGGPPASADTSKPDGAVSVVNNGPYINNHTSGKVAAAVIVPLLFIIFLVGGAFVRLRRQSGREERRRWSEAVDKRMSTISTDWKPISAAGAQAAIRNSIAFDANNRASSFSFGNIRPASTIAEGGQAGIGSKARTVLPGQSNGTAQLRSSLATSQIMAERVSRVSFAPDVRPSSETRRTVTSRAFHTSIIPPLPDRKWDASQTPTLNSDNDESLSPTQTNGPETLSIEDIQAHLAGKETKPLPSVDAVMPALRMMRRDASPEAGEEEPELLFSAQSTTFPAIPSPTHSPRSPESASAMSSFMPMQAMPANVMSPDDMLRVYAERRAAGGAGMLNGPTIPSPTYAGIGAQGGMRTLYPPPLPQTEGGVVDSNKKRITLESQYSGFADEDAYGGTD</sequence>
<evidence type="ECO:0000313" key="4">
    <source>
        <dbReference type="Proteomes" id="UP000759537"/>
    </source>
</evidence>
<accession>A0A9P5MQL2</accession>
<dbReference type="Proteomes" id="UP000759537">
    <property type="component" value="Unassembled WGS sequence"/>
</dbReference>
<keyword evidence="4" id="KW-1185">Reference proteome</keyword>
<comment type="caution">
    <text evidence="3">The sequence shown here is derived from an EMBL/GenBank/DDBJ whole genome shotgun (WGS) entry which is preliminary data.</text>
</comment>
<reference evidence="3" key="1">
    <citation type="submission" date="2019-10" db="EMBL/GenBank/DDBJ databases">
        <authorList>
            <consortium name="DOE Joint Genome Institute"/>
            <person name="Kuo A."/>
            <person name="Miyauchi S."/>
            <person name="Kiss E."/>
            <person name="Drula E."/>
            <person name="Kohler A."/>
            <person name="Sanchez-Garcia M."/>
            <person name="Andreopoulos B."/>
            <person name="Barry K.W."/>
            <person name="Bonito G."/>
            <person name="Buee M."/>
            <person name="Carver A."/>
            <person name="Chen C."/>
            <person name="Cichocki N."/>
            <person name="Clum A."/>
            <person name="Culley D."/>
            <person name="Crous P.W."/>
            <person name="Fauchery L."/>
            <person name="Girlanda M."/>
            <person name="Hayes R."/>
            <person name="Keri Z."/>
            <person name="LaButti K."/>
            <person name="Lipzen A."/>
            <person name="Lombard V."/>
            <person name="Magnuson J."/>
            <person name="Maillard F."/>
            <person name="Morin E."/>
            <person name="Murat C."/>
            <person name="Nolan M."/>
            <person name="Ohm R."/>
            <person name="Pangilinan J."/>
            <person name="Pereira M."/>
            <person name="Perotto S."/>
            <person name="Peter M."/>
            <person name="Riley R."/>
            <person name="Sitrit Y."/>
            <person name="Stielow B."/>
            <person name="Szollosi G."/>
            <person name="Zifcakova L."/>
            <person name="Stursova M."/>
            <person name="Spatafora J.W."/>
            <person name="Tedersoo L."/>
            <person name="Vaario L.-M."/>
            <person name="Yamada A."/>
            <person name="Yan M."/>
            <person name="Wang P."/>
            <person name="Xu J."/>
            <person name="Bruns T."/>
            <person name="Baldrian P."/>
            <person name="Vilgalys R."/>
            <person name="Henrissat B."/>
            <person name="Grigoriev I.V."/>
            <person name="Hibbett D."/>
            <person name="Nagy L.G."/>
            <person name="Martin F.M."/>
        </authorList>
    </citation>
    <scope>NUCLEOTIDE SEQUENCE</scope>
    <source>
        <strain evidence="3">Prilba</strain>
    </source>
</reference>
<feature type="transmembrane region" description="Helical" evidence="2">
    <location>
        <begin position="164"/>
        <end position="186"/>
    </location>
</feature>
<organism evidence="3 4">
    <name type="scientific">Russula ochroleuca</name>
    <dbReference type="NCBI Taxonomy" id="152965"/>
    <lineage>
        <taxon>Eukaryota</taxon>
        <taxon>Fungi</taxon>
        <taxon>Dikarya</taxon>
        <taxon>Basidiomycota</taxon>
        <taxon>Agaricomycotina</taxon>
        <taxon>Agaricomycetes</taxon>
        <taxon>Russulales</taxon>
        <taxon>Russulaceae</taxon>
        <taxon>Russula</taxon>
    </lineage>
</organism>
<gene>
    <name evidence="3" type="ORF">DFH94DRAFT_772552</name>
</gene>
<dbReference type="EMBL" id="WHVB01000027">
    <property type="protein sequence ID" value="KAF8469806.1"/>
    <property type="molecule type" value="Genomic_DNA"/>
</dbReference>
<keyword evidence="2" id="KW-0812">Transmembrane</keyword>
<keyword evidence="2" id="KW-1133">Transmembrane helix</keyword>
<name>A0A9P5MQL2_9AGAM</name>
<evidence type="ECO:0000313" key="3">
    <source>
        <dbReference type="EMBL" id="KAF8469806.1"/>
    </source>
</evidence>
<keyword evidence="2" id="KW-0472">Membrane</keyword>
<feature type="region of interest" description="Disordered" evidence="1">
    <location>
        <begin position="297"/>
        <end position="353"/>
    </location>
</feature>
<feature type="compositionally biased region" description="Polar residues" evidence="1">
    <location>
        <begin position="330"/>
        <end position="353"/>
    </location>
</feature>
<protein>
    <submittedName>
        <fullName evidence="3">Uncharacterized protein</fullName>
    </submittedName>
</protein>